<evidence type="ECO:0000256" key="11">
    <source>
        <dbReference type="SAM" id="Coils"/>
    </source>
</evidence>
<dbReference type="Gene3D" id="3.40.50.2300">
    <property type="match status" value="1"/>
</dbReference>
<dbReference type="RefSeq" id="WP_190350856.1">
    <property type="nucleotide sequence ID" value="NZ_JACJPY010000027.1"/>
</dbReference>
<evidence type="ECO:0000313" key="18">
    <source>
        <dbReference type="Proteomes" id="UP000631421"/>
    </source>
</evidence>
<dbReference type="PANTHER" id="PTHR43047">
    <property type="entry name" value="TWO-COMPONENT HISTIDINE PROTEIN KINASE"/>
    <property type="match status" value="1"/>
</dbReference>
<dbReference type="EMBL" id="JACJPY010000027">
    <property type="protein sequence ID" value="MBD2150491.1"/>
    <property type="molecule type" value="Genomic_DNA"/>
</dbReference>
<keyword evidence="7" id="KW-0902">Two-component regulatory system</keyword>
<dbReference type="NCBIfam" id="TIGR00229">
    <property type="entry name" value="sensory_box"/>
    <property type="match status" value="4"/>
</dbReference>
<feature type="domain" description="PAS" evidence="14">
    <location>
        <begin position="184"/>
        <end position="228"/>
    </location>
</feature>
<evidence type="ECO:0000259" key="15">
    <source>
        <dbReference type="PROSITE" id="PS50113"/>
    </source>
</evidence>
<keyword evidence="6" id="KW-0418">Kinase</keyword>
<dbReference type="PROSITE" id="PS50112">
    <property type="entry name" value="PAS"/>
    <property type="match status" value="2"/>
</dbReference>
<dbReference type="PROSITE" id="PS50110">
    <property type="entry name" value="RESPONSE_REGULATORY"/>
    <property type="match status" value="1"/>
</dbReference>
<organism evidence="17 18">
    <name type="scientific">Pseudanabaena cinerea FACHB-1277</name>
    <dbReference type="NCBI Taxonomy" id="2949581"/>
    <lineage>
        <taxon>Bacteria</taxon>
        <taxon>Bacillati</taxon>
        <taxon>Cyanobacteriota</taxon>
        <taxon>Cyanophyceae</taxon>
        <taxon>Pseudanabaenales</taxon>
        <taxon>Pseudanabaenaceae</taxon>
        <taxon>Pseudanabaena</taxon>
        <taxon>Pseudanabaena cinerea</taxon>
    </lineage>
</organism>
<dbReference type="InterPro" id="IPR036890">
    <property type="entry name" value="HATPase_C_sf"/>
</dbReference>
<dbReference type="GO" id="GO:0009927">
    <property type="term" value="F:histidine phosphotransfer kinase activity"/>
    <property type="evidence" value="ECO:0007669"/>
    <property type="project" value="TreeGrafter"/>
</dbReference>
<evidence type="ECO:0000256" key="5">
    <source>
        <dbReference type="ARBA" id="ARBA00022679"/>
    </source>
</evidence>
<keyword evidence="4 9" id="KW-0597">Phosphoprotein</keyword>
<evidence type="ECO:0000256" key="3">
    <source>
        <dbReference type="ARBA" id="ARBA00012438"/>
    </source>
</evidence>
<dbReference type="PROSITE" id="PS50113">
    <property type="entry name" value="PAC"/>
    <property type="match status" value="2"/>
</dbReference>
<dbReference type="Proteomes" id="UP000631421">
    <property type="component" value="Unassembled WGS sequence"/>
</dbReference>
<dbReference type="GO" id="GO:0000155">
    <property type="term" value="F:phosphorelay sensor kinase activity"/>
    <property type="evidence" value="ECO:0007669"/>
    <property type="project" value="InterPro"/>
</dbReference>
<feature type="coiled-coil region" evidence="11">
    <location>
        <begin position="685"/>
        <end position="715"/>
    </location>
</feature>
<dbReference type="Pfam" id="PF08447">
    <property type="entry name" value="PAS_3"/>
    <property type="match status" value="1"/>
</dbReference>
<dbReference type="CDD" id="cd16922">
    <property type="entry name" value="HATPase_EvgS-ArcB-TorS-like"/>
    <property type="match status" value="1"/>
</dbReference>
<dbReference type="Pfam" id="PF00512">
    <property type="entry name" value="HisKA"/>
    <property type="match status" value="1"/>
</dbReference>
<feature type="domain" description="PAS" evidence="14">
    <location>
        <begin position="325"/>
        <end position="367"/>
    </location>
</feature>
<keyword evidence="10" id="KW-0129">CBS domain</keyword>
<keyword evidence="18" id="KW-1185">Reference proteome</keyword>
<dbReference type="SUPFAM" id="SSF47384">
    <property type="entry name" value="Homodimeric domain of signal transducing histidine kinase"/>
    <property type="match status" value="1"/>
</dbReference>
<evidence type="ECO:0000256" key="9">
    <source>
        <dbReference type="PROSITE-ProRule" id="PRU00169"/>
    </source>
</evidence>
<dbReference type="Gene3D" id="3.30.450.20">
    <property type="entry name" value="PAS domain"/>
    <property type="match status" value="4"/>
</dbReference>
<dbReference type="Gene3D" id="3.30.565.10">
    <property type="entry name" value="Histidine kinase-like ATPase, C-terminal domain"/>
    <property type="match status" value="1"/>
</dbReference>
<sequence>MSLNNSPDKNSAIQYSIPLMLTSRASVIEAIAKMRETGSDYVLITTDGNINNEESQLIGILTQTDILRILSQRSLTEDLLIQDEMSYPVITIQETELHDVTIATNLFQEYKISYLPVLNGNQIVGVLTQDDLINLLLQNTLELEENNQNLLQQNLQSLEIQKLQELNQSLELKIKERTQELWEINKLQRAILDSSDYAIITCDLNSTILSFNSGAEAMLGYSMSEVVGYCVPLIFHDPLEIADRIAKLSAERGVDTVSLFEVFMRSDKGITFTQEWTYIRKDGSKFPVELTISTLRDDSEQDIGFLGIAKDITERKRIELALLESNNRFRTVFDSNIVGIMFTDFNGHVTEANDYFLEMLGYSREDLEANRINWLNITPSEYIQQDLDVVEYIQTNGAIKPVEKSYYHKDGHLVHILISAAKLSEQADLCVCVIIDISNLKKAELKIIEQDSQFQELSTASPSIIYTLVQDVNGLVRFKYLNPIFEEITEISIVEAYRDARIVFNQIHPDDKQGYQNALANSCQNMLPFCYEWRIVTYSGKTKWLKASSRPTRRENGAIVWHGVIQDISIVKNTEASLKQKLAAVESAIDGIAILQENKYIYLNRSHLAMFGYEDPEELLGSSWDKLYSPEVIAEIEKEVLPILERDHSWKGELIALHKNGSTFYQGISLTFTDDDLLICVCRDISDSKQAEEKLQQTNQELQKATKLKDEFLANMSHELRTPLNAILGITEGLSEEVFGSLQEKQKNMLKIVEQSGNHLLELINDILDLAKIEAGEITLDLEVSNVKNICQSSLTFIRQMAMQKNLQLDLKGNIPELETLLDERRIRQVLINLLSNAIKFTPSGGKITLQYSLERKPIPNDHSYQDWVCLTVTDTGIGITSDDLKKIFQPFIQVDSSLNRQYNGTGLGLALVKKIVELHGGYVSVTSEVNVGSQFAIALPYSDNISQQPPKPANISPHPSEVIGSDCDLPLVLLAEDNEANISTITCYLEAKGFRLKIARSGQQAINLVQIQPPDLILMDIQMPELDGLEAIKRIRNIGFTKPIIAITALAMKDDRQKCLDAGADEYISKPIKLKLLSTIIQRTYFKNCSYRESGET</sequence>
<dbReference type="PROSITE" id="PS51371">
    <property type="entry name" value="CBS"/>
    <property type="match status" value="2"/>
</dbReference>
<dbReference type="Pfam" id="PF02518">
    <property type="entry name" value="HATPase_c"/>
    <property type="match status" value="1"/>
</dbReference>
<dbReference type="CDD" id="cd17546">
    <property type="entry name" value="REC_hyHK_CKI1_RcsC-like"/>
    <property type="match status" value="1"/>
</dbReference>
<evidence type="ECO:0000259" key="14">
    <source>
        <dbReference type="PROSITE" id="PS50112"/>
    </source>
</evidence>
<proteinExistence type="inferred from homology"/>
<feature type="domain" description="PAC" evidence="15">
    <location>
        <begin position="529"/>
        <end position="580"/>
    </location>
</feature>
<feature type="modified residue" description="4-aspartylphosphate" evidence="9">
    <location>
        <position position="1021"/>
    </location>
</feature>
<dbReference type="PANTHER" id="PTHR43047:SF63">
    <property type="entry name" value="HISTIDINE KINASE"/>
    <property type="match status" value="1"/>
</dbReference>
<dbReference type="SMART" id="SM00448">
    <property type="entry name" value="REC"/>
    <property type="match status" value="1"/>
</dbReference>
<name>A0A926USK7_9CYAN</name>
<reference evidence="17" key="1">
    <citation type="journal article" date="2015" name="ISME J.">
        <title>Draft Genome Sequence of Streptomyces incarnatus NRRL8089, which Produces the Nucleoside Antibiotic Sinefungin.</title>
        <authorList>
            <person name="Oshima K."/>
            <person name="Hattori M."/>
            <person name="Shimizu H."/>
            <person name="Fukuda K."/>
            <person name="Nemoto M."/>
            <person name="Inagaki K."/>
            <person name="Tamura T."/>
        </authorList>
    </citation>
    <scope>NUCLEOTIDE SEQUENCE</scope>
    <source>
        <strain evidence="17">FACHB-1277</strain>
    </source>
</reference>
<dbReference type="Pfam" id="PF00571">
    <property type="entry name" value="CBS"/>
    <property type="match status" value="2"/>
</dbReference>
<evidence type="ECO:0000313" key="17">
    <source>
        <dbReference type="EMBL" id="MBD2150491.1"/>
    </source>
</evidence>
<feature type="domain" description="CBS" evidence="16">
    <location>
        <begin position="12"/>
        <end position="77"/>
    </location>
</feature>
<dbReference type="InterPro" id="IPR000644">
    <property type="entry name" value="CBS_dom"/>
</dbReference>
<comment type="similarity">
    <text evidence="2">In the N-terminal section; belongs to the phytochrome family.</text>
</comment>
<gene>
    <name evidence="17" type="ORF">H6F44_10220</name>
</gene>
<dbReference type="InterPro" id="IPR004358">
    <property type="entry name" value="Sig_transdc_His_kin-like_C"/>
</dbReference>
<dbReference type="Gene3D" id="3.10.580.10">
    <property type="entry name" value="CBS-domain"/>
    <property type="match status" value="1"/>
</dbReference>
<feature type="domain" description="Histidine kinase" evidence="12">
    <location>
        <begin position="715"/>
        <end position="944"/>
    </location>
</feature>
<accession>A0A926USK7</accession>
<dbReference type="InterPro" id="IPR013655">
    <property type="entry name" value="PAS_fold_3"/>
</dbReference>
<evidence type="ECO:0000259" key="13">
    <source>
        <dbReference type="PROSITE" id="PS50110"/>
    </source>
</evidence>
<evidence type="ECO:0000256" key="2">
    <source>
        <dbReference type="ARBA" id="ARBA00006402"/>
    </source>
</evidence>
<evidence type="ECO:0000256" key="6">
    <source>
        <dbReference type="ARBA" id="ARBA00022777"/>
    </source>
</evidence>
<evidence type="ECO:0000256" key="7">
    <source>
        <dbReference type="ARBA" id="ARBA00023012"/>
    </source>
</evidence>
<dbReference type="InterPro" id="IPR003661">
    <property type="entry name" value="HisK_dim/P_dom"/>
</dbReference>
<dbReference type="InterPro" id="IPR003594">
    <property type="entry name" value="HATPase_dom"/>
</dbReference>
<dbReference type="PRINTS" id="PR00344">
    <property type="entry name" value="BCTRLSENSOR"/>
</dbReference>
<evidence type="ECO:0000256" key="10">
    <source>
        <dbReference type="PROSITE-ProRule" id="PRU00703"/>
    </source>
</evidence>
<dbReference type="CDD" id="cd00130">
    <property type="entry name" value="PAS"/>
    <property type="match status" value="4"/>
</dbReference>
<dbReference type="InterPro" id="IPR001789">
    <property type="entry name" value="Sig_transdc_resp-reg_receiver"/>
</dbReference>
<dbReference type="FunFam" id="1.10.287.130:FF:000145">
    <property type="entry name" value="Sensory transduction histidine kinase"/>
    <property type="match status" value="1"/>
</dbReference>
<dbReference type="InterPro" id="IPR001610">
    <property type="entry name" value="PAC"/>
</dbReference>
<comment type="caution">
    <text evidence="17">The sequence shown here is derived from an EMBL/GenBank/DDBJ whole genome shotgun (WGS) entry which is preliminary data.</text>
</comment>
<comment type="catalytic activity">
    <reaction evidence="1">
        <text>ATP + protein L-histidine = ADP + protein N-phospho-L-histidine.</text>
        <dbReference type="EC" id="2.7.13.3"/>
    </reaction>
</comment>
<dbReference type="InterPro" id="IPR035965">
    <property type="entry name" value="PAS-like_dom_sf"/>
</dbReference>
<dbReference type="SMART" id="SM00387">
    <property type="entry name" value="HATPase_c"/>
    <property type="match status" value="1"/>
</dbReference>
<dbReference type="InterPro" id="IPR000014">
    <property type="entry name" value="PAS"/>
</dbReference>
<dbReference type="SUPFAM" id="SSF55874">
    <property type="entry name" value="ATPase domain of HSP90 chaperone/DNA topoisomerase II/histidine kinase"/>
    <property type="match status" value="1"/>
</dbReference>
<feature type="domain" description="CBS" evidence="16">
    <location>
        <begin position="85"/>
        <end position="143"/>
    </location>
</feature>
<reference evidence="17" key="2">
    <citation type="submission" date="2020-08" db="EMBL/GenBank/DDBJ databases">
        <authorList>
            <person name="Chen M."/>
            <person name="Teng W."/>
            <person name="Zhao L."/>
            <person name="Hu C."/>
            <person name="Zhou Y."/>
            <person name="Han B."/>
            <person name="Song L."/>
            <person name="Shu W."/>
        </authorList>
    </citation>
    <scope>NUCLEOTIDE SEQUENCE</scope>
    <source>
        <strain evidence="17">FACHB-1277</strain>
    </source>
</reference>
<keyword evidence="5" id="KW-0808">Transferase</keyword>
<evidence type="ECO:0000256" key="1">
    <source>
        <dbReference type="ARBA" id="ARBA00000085"/>
    </source>
</evidence>
<dbReference type="SUPFAM" id="SSF52172">
    <property type="entry name" value="CheY-like"/>
    <property type="match status" value="1"/>
</dbReference>
<feature type="domain" description="Response regulatory" evidence="13">
    <location>
        <begin position="972"/>
        <end position="1086"/>
    </location>
</feature>
<feature type="domain" description="PAC" evidence="15">
    <location>
        <begin position="272"/>
        <end position="324"/>
    </location>
</feature>
<dbReference type="CDD" id="cd00082">
    <property type="entry name" value="HisKA"/>
    <property type="match status" value="1"/>
</dbReference>
<evidence type="ECO:0000256" key="8">
    <source>
        <dbReference type="ARBA" id="ARBA00074306"/>
    </source>
</evidence>
<dbReference type="InterPro" id="IPR011006">
    <property type="entry name" value="CheY-like_superfamily"/>
</dbReference>
<dbReference type="PROSITE" id="PS50109">
    <property type="entry name" value="HIS_KIN"/>
    <property type="match status" value="1"/>
</dbReference>
<dbReference type="Pfam" id="PF00072">
    <property type="entry name" value="Response_reg"/>
    <property type="match status" value="1"/>
</dbReference>
<dbReference type="AlphaFoldDB" id="A0A926USK7"/>
<evidence type="ECO:0000259" key="16">
    <source>
        <dbReference type="PROSITE" id="PS51371"/>
    </source>
</evidence>
<dbReference type="InterPro" id="IPR000700">
    <property type="entry name" value="PAS-assoc_C"/>
</dbReference>
<dbReference type="SUPFAM" id="SSF54631">
    <property type="entry name" value="CBS-domain pair"/>
    <property type="match status" value="1"/>
</dbReference>
<protein>
    <recommendedName>
        <fullName evidence="8">Circadian input-output histidine kinase CikA</fullName>
        <ecNumber evidence="3">2.7.13.3</ecNumber>
    </recommendedName>
</protein>
<evidence type="ECO:0000259" key="12">
    <source>
        <dbReference type="PROSITE" id="PS50109"/>
    </source>
</evidence>
<dbReference type="Pfam" id="PF13426">
    <property type="entry name" value="PAS_9"/>
    <property type="match status" value="3"/>
</dbReference>
<dbReference type="SMART" id="SM00086">
    <property type="entry name" value="PAC"/>
    <property type="match status" value="4"/>
</dbReference>
<dbReference type="InterPro" id="IPR036097">
    <property type="entry name" value="HisK_dim/P_sf"/>
</dbReference>
<dbReference type="SMART" id="SM00388">
    <property type="entry name" value="HisKA"/>
    <property type="match status" value="1"/>
</dbReference>
<dbReference type="SUPFAM" id="SSF55785">
    <property type="entry name" value="PYP-like sensor domain (PAS domain)"/>
    <property type="match status" value="4"/>
</dbReference>
<keyword evidence="11" id="KW-0175">Coiled coil</keyword>
<dbReference type="EC" id="2.7.13.3" evidence="3"/>
<feature type="coiled-coil region" evidence="11">
    <location>
        <begin position="133"/>
        <end position="180"/>
    </location>
</feature>
<dbReference type="SMART" id="SM00091">
    <property type="entry name" value="PAS"/>
    <property type="match status" value="3"/>
</dbReference>
<dbReference type="InterPro" id="IPR005467">
    <property type="entry name" value="His_kinase_dom"/>
</dbReference>
<dbReference type="SMART" id="SM00116">
    <property type="entry name" value="CBS"/>
    <property type="match status" value="2"/>
</dbReference>
<evidence type="ECO:0000256" key="4">
    <source>
        <dbReference type="ARBA" id="ARBA00022553"/>
    </source>
</evidence>
<dbReference type="FunFam" id="3.30.565.10:FF:000010">
    <property type="entry name" value="Sensor histidine kinase RcsC"/>
    <property type="match status" value="1"/>
</dbReference>
<dbReference type="InterPro" id="IPR046342">
    <property type="entry name" value="CBS_dom_sf"/>
</dbReference>
<dbReference type="Gene3D" id="1.10.287.130">
    <property type="match status" value="1"/>
</dbReference>
<dbReference type="GO" id="GO:0005886">
    <property type="term" value="C:plasma membrane"/>
    <property type="evidence" value="ECO:0007669"/>
    <property type="project" value="TreeGrafter"/>
</dbReference>